<feature type="compositionally biased region" description="Pro residues" evidence="2">
    <location>
        <begin position="1038"/>
        <end position="1067"/>
    </location>
</feature>
<evidence type="ECO:0000256" key="1">
    <source>
        <dbReference type="SAM" id="Coils"/>
    </source>
</evidence>
<keyword evidence="1" id="KW-0175">Coiled coil</keyword>
<evidence type="ECO:0000313" key="5">
    <source>
        <dbReference type="Proteomes" id="UP000002281"/>
    </source>
</evidence>
<feature type="compositionally biased region" description="Basic and acidic residues" evidence="2">
    <location>
        <begin position="478"/>
        <end position="492"/>
    </location>
</feature>
<feature type="coiled-coil region" evidence="1">
    <location>
        <begin position="671"/>
        <end position="753"/>
    </location>
</feature>
<reference evidence="4" key="2">
    <citation type="submission" date="2025-08" db="UniProtKB">
        <authorList>
            <consortium name="Ensembl"/>
        </authorList>
    </citation>
    <scope>IDENTIFICATION</scope>
    <source>
        <strain evidence="4">Thoroughbred</strain>
    </source>
</reference>
<dbReference type="AlphaFoldDB" id="F6WMZ0"/>
<feature type="region of interest" description="Disordered" evidence="2">
    <location>
        <begin position="465"/>
        <end position="497"/>
    </location>
</feature>
<feature type="domain" description="DUF4795" evidence="3">
    <location>
        <begin position="704"/>
        <end position="880"/>
    </location>
</feature>
<sequence>MSFSLTFSELVNIAIPQCGVVNFRALHHLLQGILEHIHMAELKKVLSGDEDFLQTSQEMFIPREGDAQPIVNPMKRVSNIFDHVVSRVDKMENQLAMLQELPSTAQLLEGSQGMGQPARELWHLIKLRKMVEGNEEATAKSMKILQDLLTDICALKVTTETLRKDVDRLKDLFETVQLERMDTLFEDLKGQNRKMSALQREVISLQNKMATLPKAEDLVLWSSLHEAMFTPETFPQGPAAPQLGDSELWQITEQLPETVLPQTTADHDAVDHTQVSEAIHHPHLLEAAWHDEVPEPLQEEASPQAVLPPGDQGLGEPQVLEPVPAPAPEPEPEPTLGPEPEPEPEPVSVPGLEPTSALEPSLTPGFTPGPPRPEPALSPQPTPPGFWPMPPGGWPPATGWPRASTWPSWGLGYPQPGPGPSGPLPGQVRGFRAPAPAPELSLAWPRPLWSQSRRAEMRQLPTVSENEEEYYSRSMKVPQDRAPRGETPKEALSKSPQSVLQRLKTSTSRAASAAASYAAAATAAARAAEAAANLVKDAPATKLATVAMTVAASGPLGIFADVLGAGSSRGATGSVAFSEDSEMEDLQEIDYKDLPPLPPDATLSQAMLAAKQAVNPEDKKKAVRYSMSHIAQMPFRHDSLKEEFAQLSSNLQQQLSHLASVGHSSKLGMTVDMLEEKIDNLHKSRMKEEELGRVWGHQIETMKDHHITLDKAIEKLQIRLDELKIIQAQIKNLEMKKADKSVMEQELKEKAEKSALAGKASRIDLETMVLELNEMIQGMLLRIVTHEDDWKKVLEQLSKDLSTKLVHSDLDDLKKDMNEVWKVVRKLLIEGLRFDPDSAAGFRKKLFERVKCISCDRPVEMMTGPQLVTIRKAHLLSRLRPASATSYEYLQRQQMREQQRLQQLQDLGDQEGSLDSLAPLQDWGDGPRNDAGLKFKSYELSTLYPYGDPELLDYDTAEVDILGVDGILYKGRMSSQVGARPVSSVVKELAAVKFPHPPTRNLYERVRPAALFDAIYPPLHPRSSVPSAASGPHSMMPAQPPSLPPRPPSLPPRPPSLPPLPLLPPVMPSLRDRQQAPEPARHLRPLRLVSRASTQPAEEPANPTVSK</sequence>
<accession>F6WMZ0</accession>
<dbReference type="PANTHER" id="PTHR47080">
    <property type="entry name" value="CHROMOSOME 16 OPEN READING FRAME 96"/>
    <property type="match status" value="1"/>
</dbReference>
<feature type="compositionally biased region" description="Pro residues" evidence="2">
    <location>
        <begin position="367"/>
        <end position="394"/>
    </location>
</feature>
<dbReference type="PANTHER" id="PTHR47080:SF1">
    <property type="entry name" value="CHROMOSOME 16 OPEN READING FRAME 96"/>
    <property type="match status" value="1"/>
</dbReference>
<reference evidence="4 5" key="1">
    <citation type="journal article" date="2009" name="Science">
        <title>Genome sequence, comparative analysis, and population genetics of the domestic horse.</title>
        <authorList>
            <consortium name="Broad Institute Genome Sequencing Platform"/>
            <consortium name="Broad Institute Whole Genome Assembly Team"/>
            <person name="Wade C.M."/>
            <person name="Giulotto E."/>
            <person name="Sigurdsson S."/>
            <person name="Zoli M."/>
            <person name="Gnerre S."/>
            <person name="Imsland F."/>
            <person name="Lear T.L."/>
            <person name="Adelson D.L."/>
            <person name="Bailey E."/>
            <person name="Bellone R.R."/>
            <person name="Bloecker H."/>
            <person name="Distl O."/>
            <person name="Edgar R.C."/>
            <person name="Garber M."/>
            <person name="Leeb T."/>
            <person name="Mauceli E."/>
            <person name="MacLeod J.N."/>
            <person name="Penedo M.C.T."/>
            <person name="Raison J.M."/>
            <person name="Sharpe T."/>
            <person name="Vogel J."/>
            <person name="Andersson L."/>
            <person name="Antczak D.F."/>
            <person name="Biagi T."/>
            <person name="Binns M.M."/>
            <person name="Chowdhary B.P."/>
            <person name="Coleman S.J."/>
            <person name="Della Valle G."/>
            <person name="Fryc S."/>
            <person name="Guerin G."/>
            <person name="Hasegawa T."/>
            <person name="Hill E.W."/>
            <person name="Jurka J."/>
            <person name="Kiialainen A."/>
            <person name="Lindgren G."/>
            <person name="Liu J."/>
            <person name="Magnani E."/>
            <person name="Mickelson J.R."/>
            <person name="Murray J."/>
            <person name="Nergadze S.G."/>
            <person name="Onofrio R."/>
            <person name="Pedroni S."/>
            <person name="Piras M.F."/>
            <person name="Raudsepp T."/>
            <person name="Rocchi M."/>
            <person name="Roeed K.H."/>
            <person name="Ryder O.A."/>
            <person name="Searle S."/>
            <person name="Skow L."/>
            <person name="Swinburne J.E."/>
            <person name="Syvaenen A.C."/>
            <person name="Tozaki T."/>
            <person name="Valberg S.J."/>
            <person name="Vaudin M."/>
            <person name="White J.R."/>
            <person name="Zody M.C."/>
            <person name="Lander E.S."/>
            <person name="Lindblad-Toh K."/>
        </authorList>
    </citation>
    <scope>NUCLEOTIDE SEQUENCE [LARGE SCALE GENOMIC DNA]</scope>
    <source>
        <strain evidence="4 5">Thoroughbred</strain>
    </source>
</reference>
<dbReference type="PaxDb" id="9796-ENSECAP00000014855"/>
<evidence type="ECO:0000259" key="3">
    <source>
        <dbReference type="Pfam" id="PF16043"/>
    </source>
</evidence>
<dbReference type="STRING" id="9796.ENSECAP00000014855"/>
<dbReference type="VGNC" id="VGNC:58791">
    <property type="gene designation" value="C13H16orf96"/>
</dbReference>
<dbReference type="GeneTree" id="ENSGT00940000162979"/>
<protein>
    <submittedName>
        <fullName evidence="4">Chromosome 13 C16orf96 homolog</fullName>
    </submittedName>
</protein>
<dbReference type="Ensembl" id="ENSECAT00000018221.4">
    <property type="protein sequence ID" value="ENSECAP00000014855.3"/>
    <property type="gene ID" value="ENSECAG00000017298.4"/>
</dbReference>
<name>F6WMZ0_HORSE</name>
<feature type="compositionally biased region" description="Basic and acidic residues" evidence="2">
    <location>
        <begin position="1070"/>
        <end position="1081"/>
    </location>
</feature>
<dbReference type="Proteomes" id="UP000002281">
    <property type="component" value="Chromosome 13"/>
</dbReference>
<dbReference type="HOGENOM" id="CLU_105275_0_0_1"/>
<evidence type="ECO:0000313" key="6">
    <source>
        <dbReference type="VGNC" id="VGNC:58791"/>
    </source>
</evidence>
<gene>
    <name evidence="6" type="primary">C13H16orf96</name>
    <name evidence="4" type="synonym">C16orf96</name>
</gene>
<dbReference type="Pfam" id="PF16043">
    <property type="entry name" value="DUF4795"/>
    <property type="match status" value="1"/>
</dbReference>
<organism evidence="4 5">
    <name type="scientific">Equus caballus</name>
    <name type="common">Horse</name>
    <dbReference type="NCBI Taxonomy" id="9796"/>
    <lineage>
        <taxon>Eukaryota</taxon>
        <taxon>Metazoa</taxon>
        <taxon>Chordata</taxon>
        <taxon>Craniata</taxon>
        <taxon>Vertebrata</taxon>
        <taxon>Euteleostomi</taxon>
        <taxon>Mammalia</taxon>
        <taxon>Eutheria</taxon>
        <taxon>Laurasiatheria</taxon>
        <taxon>Perissodactyla</taxon>
        <taxon>Equidae</taxon>
        <taxon>Equus</taxon>
    </lineage>
</organism>
<reference evidence="4" key="3">
    <citation type="submission" date="2025-09" db="UniProtKB">
        <authorList>
            <consortium name="Ensembl"/>
        </authorList>
    </citation>
    <scope>IDENTIFICATION</scope>
    <source>
        <strain evidence="4">Thoroughbred</strain>
    </source>
</reference>
<feature type="region of interest" description="Disordered" evidence="2">
    <location>
        <begin position="1023"/>
        <end position="1107"/>
    </location>
</feature>
<keyword evidence="5" id="KW-1185">Reference proteome</keyword>
<feature type="coiled-coil region" evidence="1">
    <location>
        <begin position="181"/>
        <end position="208"/>
    </location>
</feature>
<evidence type="ECO:0000256" key="2">
    <source>
        <dbReference type="SAM" id="MobiDB-lite"/>
    </source>
</evidence>
<proteinExistence type="predicted"/>
<evidence type="ECO:0000313" key="4">
    <source>
        <dbReference type="Ensembl" id="ENSECAP00000014855.3"/>
    </source>
</evidence>
<dbReference type="InParanoid" id="F6WMZ0"/>
<dbReference type="InterPro" id="IPR032013">
    <property type="entry name" value="DUF4795"/>
</dbReference>
<feature type="compositionally biased region" description="Pro residues" evidence="2">
    <location>
        <begin position="323"/>
        <end position="339"/>
    </location>
</feature>
<dbReference type="OrthoDB" id="5981048at2759"/>
<feature type="region of interest" description="Disordered" evidence="2">
    <location>
        <begin position="296"/>
        <end position="427"/>
    </location>
</feature>
<dbReference type="Bgee" id="ENSECAG00000017298">
    <property type="expression patterns" value="Expressed in epithelium of bronchus and 13 other cell types or tissues"/>
</dbReference>